<feature type="transmembrane region" description="Helical" evidence="6">
    <location>
        <begin position="708"/>
        <end position="728"/>
    </location>
</feature>
<feature type="transmembrane region" description="Helical" evidence="6">
    <location>
        <begin position="396"/>
        <end position="416"/>
    </location>
</feature>
<evidence type="ECO:0000256" key="2">
    <source>
        <dbReference type="ARBA" id="ARBA00022475"/>
    </source>
</evidence>
<name>A0ABV8QZF6_9MICC</name>
<dbReference type="PANTHER" id="PTHR30287">
    <property type="entry name" value="MEMBRANE COMPONENT OF PREDICTED ABC SUPERFAMILY METABOLITE UPTAKE TRANSPORTER"/>
    <property type="match status" value="1"/>
</dbReference>
<feature type="transmembrane region" description="Helical" evidence="6">
    <location>
        <begin position="299"/>
        <end position="327"/>
    </location>
</feature>
<reference evidence="9" key="1">
    <citation type="journal article" date="2019" name="Int. J. Syst. Evol. Microbiol.">
        <title>The Global Catalogue of Microorganisms (GCM) 10K type strain sequencing project: providing services to taxonomists for standard genome sequencing and annotation.</title>
        <authorList>
            <consortium name="The Broad Institute Genomics Platform"/>
            <consortium name="The Broad Institute Genome Sequencing Center for Infectious Disease"/>
            <person name="Wu L."/>
            <person name="Ma J."/>
        </authorList>
    </citation>
    <scope>NUCLEOTIDE SEQUENCE [LARGE SCALE GENOMIC DNA]</scope>
    <source>
        <strain evidence="9">CGMCC 1.10698</strain>
    </source>
</reference>
<evidence type="ECO:0000313" key="9">
    <source>
        <dbReference type="Proteomes" id="UP001595773"/>
    </source>
</evidence>
<evidence type="ECO:0000256" key="4">
    <source>
        <dbReference type="ARBA" id="ARBA00022989"/>
    </source>
</evidence>
<keyword evidence="9" id="KW-1185">Reference proteome</keyword>
<comment type="subcellular location">
    <subcellularLocation>
        <location evidence="1">Cell membrane</location>
        <topology evidence="1">Multi-pass membrane protein</topology>
    </subcellularLocation>
</comment>
<evidence type="ECO:0000256" key="6">
    <source>
        <dbReference type="SAM" id="Phobius"/>
    </source>
</evidence>
<feature type="transmembrane region" description="Helical" evidence="6">
    <location>
        <begin position="422"/>
        <end position="440"/>
    </location>
</feature>
<feature type="transmembrane region" description="Helical" evidence="6">
    <location>
        <begin position="347"/>
        <end position="369"/>
    </location>
</feature>
<feature type="transmembrane region" description="Helical" evidence="6">
    <location>
        <begin position="796"/>
        <end position="818"/>
    </location>
</feature>
<sequence>MIIKSGIRQHLGSFAGIFVSTLAAVILLTGLGVVLESGLRGGYDPVRYSAADVIVGGQQSSALPEDLAVVFPEQAALPQGAADSISALNNVAKVIPDFTIQLSDNGAAVTAHNWASTSITNQNLLSGKMPQQAGDVVVGASDPHAHLGDSLVLSHGGAPATYTVVGTASEPPSSSGSAPERQVFLSDEAAAALTGGDHDAKTLAVFAKDGVSAQTLAANIQTQAPGVDTYTGKDRGTAEFLDAGAGRGTLVAFGSSFGGTALLIALFLVAAALSLSLHQRQRDFALLRTIGSTPGQLRSLILGEVFVVSAAAGVIGVGPGYLLAQILKNVFSSNGLIPPGFAFTFSPWPGISAVVLVVLTVLVVANIVAARFSKVSPIQALTESSTTPAKLGTGRLITGIVLTGAGLLASASPLLLHGTAAIAAPAAAGLLLIVAVGLLGPKIAGAGVSMFGRLLRTSRTPGVVLAHANSTGNARRLAAAVVPLALGIGLGLVQLGTSAIVANEAQVQVQDGITANLLVTNPGFGFSAKAVESIKATSGVTVLNAVAVSGATIESIQFGDPSAEQYALQGIDPLTAPATMDLAVKMGSLADLQNPLTVALSTDVAQDAGAKLGDTVNVRLGDGTPIKAKLVATYGRGLGFGAVTVSNDLVRAHTNTGLDTQVLINVDPSKSDQVAAGLSNAGFVVGDPHTAAAQGAKTRSADSFASSLALFIILGYVGLAVVNTLVVATLERRREFALLRLIGSNVRQIYSMMAIEAVMIAILAAVLGVAVAFPALAGISFAVSGQPWPNLSSGTLVVIGVMSSLAVVAIGFATTLALRASPIAEIGSRE</sequence>
<evidence type="ECO:0000256" key="5">
    <source>
        <dbReference type="ARBA" id="ARBA00023136"/>
    </source>
</evidence>
<proteinExistence type="predicted"/>
<protein>
    <submittedName>
        <fullName evidence="8">FtsX-like permease family protein</fullName>
    </submittedName>
</protein>
<dbReference type="Pfam" id="PF02687">
    <property type="entry name" value="FtsX"/>
    <property type="match status" value="2"/>
</dbReference>
<evidence type="ECO:0000256" key="3">
    <source>
        <dbReference type="ARBA" id="ARBA00022692"/>
    </source>
</evidence>
<feature type="transmembrane region" description="Helical" evidence="6">
    <location>
        <begin position="257"/>
        <end position="278"/>
    </location>
</feature>
<organism evidence="8 9">
    <name type="scientific">Arthrobacter cryoconiti</name>
    <dbReference type="NCBI Taxonomy" id="748907"/>
    <lineage>
        <taxon>Bacteria</taxon>
        <taxon>Bacillati</taxon>
        <taxon>Actinomycetota</taxon>
        <taxon>Actinomycetes</taxon>
        <taxon>Micrococcales</taxon>
        <taxon>Micrococcaceae</taxon>
        <taxon>Arthrobacter</taxon>
    </lineage>
</organism>
<dbReference type="InterPro" id="IPR003838">
    <property type="entry name" value="ABC3_permease_C"/>
</dbReference>
<evidence type="ECO:0000259" key="7">
    <source>
        <dbReference type="Pfam" id="PF02687"/>
    </source>
</evidence>
<keyword evidence="3 6" id="KW-0812">Transmembrane</keyword>
<feature type="transmembrane region" description="Helical" evidence="6">
    <location>
        <begin position="477"/>
        <end position="496"/>
    </location>
</feature>
<feature type="transmembrane region" description="Helical" evidence="6">
    <location>
        <begin position="749"/>
        <end position="776"/>
    </location>
</feature>
<dbReference type="PANTHER" id="PTHR30287:SF1">
    <property type="entry name" value="INNER MEMBRANE PROTEIN"/>
    <property type="match status" value="1"/>
</dbReference>
<gene>
    <name evidence="8" type="ORF">ACFOW9_05820</name>
</gene>
<feature type="domain" description="ABC3 transporter permease C-terminal" evidence="7">
    <location>
        <begin position="708"/>
        <end position="819"/>
    </location>
</feature>
<evidence type="ECO:0000313" key="8">
    <source>
        <dbReference type="EMBL" id="MFC4265112.1"/>
    </source>
</evidence>
<dbReference type="EMBL" id="JBHSCQ010000006">
    <property type="protein sequence ID" value="MFC4265112.1"/>
    <property type="molecule type" value="Genomic_DNA"/>
</dbReference>
<evidence type="ECO:0000256" key="1">
    <source>
        <dbReference type="ARBA" id="ARBA00004651"/>
    </source>
</evidence>
<keyword evidence="4 6" id="KW-1133">Transmembrane helix</keyword>
<keyword evidence="5 6" id="KW-0472">Membrane</keyword>
<feature type="transmembrane region" description="Helical" evidence="6">
    <location>
        <begin position="12"/>
        <end position="35"/>
    </location>
</feature>
<keyword evidence="2" id="KW-1003">Cell membrane</keyword>
<feature type="domain" description="ABC3 transporter permease C-terminal" evidence="7">
    <location>
        <begin position="256"/>
        <end position="377"/>
    </location>
</feature>
<dbReference type="InterPro" id="IPR038766">
    <property type="entry name" value="Membrane_comp_ABC_pdt"/>
</dbReference>
<comment type="caution">
    <text evidence="8">The sequence shown here is derived from an EMBL/GenBank/DDBJ whole genome shotgun (WGS) entry which is preliminary data.</text>
</comment>
<dbReference type="Proteomes" id="UP001595773">
    <property type="component" value="Unassembled WGS sequence"/>
</dbReference>
<accession>A0ABV8QZF6</accession>
<dbReference type="RefSeq" id="WP_230067145.1">
    <property type="nucleotide sequence ID" value="NZ_BAABLL010000003.1"/>
</dbReference>